<reference evidence="2 3" key="1">
    <citation type="submission" date="2019-02" db="EMBL/GenBank/DDBJ databases">
        <title>Draft Genome Sequences of Six Type Strains of the Genus Massilia.</title>
        <authorList>
            <person name="Miess H."/>
            <person name="Frediansyhah A."/>
            <person name="Gross H."/>
        </authorList>
    </citation>
    <scope>NUCLEOTIDE SEQUENCE [LARGE SCALE GENOMIC DNA]</scope>
    <source>
        <strain evidence="2 3">DSM 17473</strain>
    </source>
</reference>
<dbReference type="Pfam" id="PF07238">
    <property type="entry name" value="PilZ"/>
    <property type="match status" value="1"/>
</dbReference>
<dbReference type="GO" id="GO:0035438">
    <property type="term" value="F:cyclic-di-GMP binding"/>
    <property type="evidence" value="ECO:0007669"/>
    <property type="project" value="InterPro"/>
</dbReference>
<accession>A0A4V0Z3Y6</accession>
<evidence type="ECO:0000313" key="3">
    <source>
        <dbReference type="Proteomes" id="UP000290637"/>
    </source>
</evidence>
<dbReference type="EMBL" id="CP035913">
    <property type="protein sequence ID" value="QBE65073.1"/>
    <property type="molecule type" value="Genomic_DNA"/>
</dbReference>
<dbReference type="Proteomes" id="UP000290637">
    <property type="component" value="Chromosome"/>
</dbReference>
<protein>
    <submittedName>
        <fullName evidence="2">PilZ domain-containing protein</fullName>
    </submittedName>
</protein>
<proteinExistence type="predicted"/>
<dbReference type="RefSeq" id="WP_130188187.1">
    <property type="nucleotide sequence ID" value="NZ_CP035913.1"/>
</dbReference>
<evidence type="ECO:0000259" key="1">
    <source>
        <dbReference type="Pfam" id="PF07238"/>
    </source>
</evidence>
<sequence>MSTDLNESRRAHVRRLLKVDAFLTAGAGTAHLPVQIVDIARMGVGFVTGAALQAGQAYTLHFCFPGCAVEHVSPVEVVYSRVTEGGRYRHGARFHALPEPTVAQIVDYVTSSKWDELKHDEQAAAAQRPMTGEENR</sequence>
<gene>
    <name evidence="2" type="ORF">EWM63_20470</name>
</gene>
<dbReference type="Gene3D" id="2.40.10.220">
    <property type="entry name" value="predicted glycosyltransferase like domains"/>
    <property type="match status" value="1"/>
</dbReference>
<name>A0A4V0Z3Y6_9BURK</name>
<dbReference type="OrthoDB" id="8758697at2"/>
<organism evidence="2 3">
    <name type="scientific">Pseudoduganella lutea</name>
    <dbReference type="NCBI Taxonomy" id="321985"/>
    <lineage>
        <taxon>Bacteria</taxon>
        <taxon>Pseudomonadati</taxon>
        <taxon>Pseudomonadota</taxon>
        <taxon>Betaproteobacteria</taxon>
        <taxon>Burkholderiales</taxon>
        <taxon>Oxalobacteraceae</taxon>
        <taxon>Telluria group</taxon>
        <taxon>Pseudoduganella</taxon>
    </lineage>
</organism>
<feature type="domain" description="PilZ" evidence="1">
    <location>
        <begin position="9"/>
        <end position="110"/>
    </location>
</feature>
<dbReference type="InterPro" id="IPR009875">
    <property type="entry name" value="PilZ_domain"/>
</dbReference>
<dbReference type="AlphaFoldDB" id="A0A4V0Z3Y6"/>
<dbReference type="SUPFAM" id="SSF141371">
    <property type="entry name" value="PilZ domain-like"/>
    <property type="match status" value="1"/>
</dbReference>
<dbReference type="KEGG" id="plue:EWM63_20470"/>
<evidence type="ECO:0000313" key="2">
    <source>
        <dbReference type="EMBL" id="QBE65073.1"/>
    </source>
</evidence>
<keyword evidence="3" id="KW-1185">Reference proteome</keyword>